<feature type="domain" description="DUF58" evidence="2">
    <location>
        <begin position="237"/>
        <end position="407"/>
    </location>
</feature>
<keyword evidence="1" id="KW-0472">Membrane</keyword>
<evidence type="ECO:0000313" key="4">
    <source>
        <dbReference type="Proteomes" id="UP000321907"/>
    </source>
</evidence>
<dbReference type="InterPro" id="IPR036465">
    <property type="entry name" value="vWFA_dom_sf"/>
</dbReference>
<organism evidence="3 4">
    <name type="scientific">Neolewinella aurantiaca</name>
    <dbReference type="NCBI Taxonomy" id="2602767"/>
    <lineage>
        <taxon>Bacteria</taxon>
        <taxon>Pseudomonadati</taxon>
        <taxon>Bacteroidota</taxon>
        <taxon>Saprospiria</taxon>
        <taxon>Saprospirales</taxon>
        <taxon>Lewinellaceae</taxon>
        <taxon>Neolewinella</taxon>
    </lineage>
</organism>
<protein>
    <submittedName>
        <fullName evidence="3">DUF58 domain-containing protein</fullName>
    </submittedName>
</protein>
<sequence length="476" mass="53851">MSALRFGPGLAIVIALAAIGVGLYLNYRNGDNRIYNHLRYLHLGNRFFIGLGAVVVLSAVGFYWEGLYYLAVVGLVALFGLLAYDAWQLYVIAGHISAERSVPKVLSLSDEMNIRIRVHNDGPKEVSVGLTDELPADLQIRDHHIAFELPGASDRELSYSIRPMTRGEYDFGSINLFLTTSWKLAERRLEIPAGVTVPVYPSILQMQQFTLKAKTTVPASGRKRLRRLAKSYEFDQIKEYVLGDDYRSINWKATGRRNALMVNQYEDERAQRIFCCIDKGRTMLMPFNGLSLLDYAINATLALSNVILTKEDRAGLLTFSDKLGTILPADSKPDHLRRIMEALYHQQDQQVESNYDLLYYAGQKLLGGRSLMILFTNFESNYALDRVLPALRRIARSHQLVVILFENTEIAELLDNPVEGVEDVYLKSTARNFLQQKELMAARLRQNGVRVVLTRPEALSGAVINEYLELKRRGLV</sequence>
<dbReference type="Pfam" id="PF01882">
    <property type="entry name" value="DUF58"/>
    <property type="match status" value="1"/>
</dbReference>
<keyword evidence="1" id="KW-0812">Transmembrane</keyword>
<keyword evidence="1" id="KW-1133">Transmembrane helix</keyword>
<keyword evidence="4" id="KW-1185">Reference proteome</keyword>
<dbReference type="PANTHER" id="PTHR33608">
    <property type="entry name" value="BLL2464 PROTEIN"/>
    <property type="match status" value="1"/>
</dbReference>
<feature type="transmembrane region" description="Helical" evidence="1">
    <location>
        <begin position="47"/>
        <end position="64"/>
    </location>
</feature>
<dbReference type="EMBL" id="VOXD01000055">
    <property type="protein sequence ID" value="TXF84034.1"/>
    <property type="molecule type" value="Genomic_DNA"/>
</dbReference>
<reference evidence="3 4" key="1">
    <citation type="submission" date="2019-08" db="EMBL/GenBank/DDBJ databases">
        <title>Lewinella sp. strain SSH13 Genome sequencing and assembly.</title>
        <authorList>
            <person name="Kim I."/>
        </authorList>
    </citation>
    <scope>NUCLEOTIDE SEQUENCE [LARGE SCALE GENOMIC DNA]</scope>
    <source>
        <strain evidence="3 4">SSH13</strain>
    </source>
</reference>
<name>A0A5C7FBP8_9BACT</name>
<gene>
    <name evidence="3" type="ORF">FUA23_21390</name>
</gene>
<dbReference type="InterPro" id="IPR002881">
    <property type="entry name" value="DUF58"/>
</dbReference>
<comment type="caution">
    <text evidence="3">The sequence shown here is derived from an EMBL/GenBank/DDBJ whole genome shotgun (WGS) entry which is preliminary data.</text>
</comment>
<proteinExistence type="predicted"/>
<dbReference type="Proteomes" id="UP000321907">
    <property type="component" value="Unassembled WGS sequence"/>
</dbReference>
<dbReference type="OrthoDB" id="845740at2"/>
<evidence type="ECO:0000256" key="1">
    <source>
        <dbReference type="SAM" id="Phobius"/>
    </source>
</evidence>
<feature type="transmembrane region" description="Helical" evidence="1">
    <location>
        <begin position="6"/>
        <end position="27"/>
    </location>
</feature>
<dbReference type="AlphaFoldDB" id="A0A5C7FBP8"/>
<feature type="transmembrane region" description="Helical" evidence="1">
    <location>
        <begin position="70"/>
        <end position="93"/>
    </location>
</feature>
<dbReference type="SUPFAM" id="SSF53300">
    <property type="entry name" value="vWA-like"/>
    <property type="match status" value="1"/>
</dbReference>
<accession>A0A5C7FBP8</accession>
<evidence type="ECO:0000313" key="3">
    <source>
        <dbReference type="EMBL" id="TXF84034.1"/>
    </source>
</evidence>
<evidence type="ECO:0000259" key="2">
    <source>
        <dbReference type="Pfam" id="PF01882"/>
    </source>
</evidence>
<dbReference type="PANTHER" id="PTHR33608:SF3">
    <property type="entry name" value="SLR2013 PROTEIN"/>
    <property type="match status" value="1"/>
</dbReference>